<proteinExistence type="predicted"/>
<gene>
    <name evidence="2" type="ORF">SAMN04488007_2149</name>
</gene>
<feature type="transmembrane region" description="Helical" evidence="1">
    <location>
        <begin position="38"/>
        <end position="55"/>
    </location>
</feature>
<evidence type="ECO:0000313" key="3">
    <source>
        <dbReference type="Proteomes" id="UP000184314"/>
    </source>
</evidence>
<keyword evidence="1" id="KW-0472">Membrane</keyword>
<sequence length="84" mass="9684">MLIKVTSFHVYSHDDNSVDTIENCSICEMAIQSQNSEFTFVAILLLILLPFIFFTDKKITPLVLEAPSFYFRYATFGRPPPFQD</sequence>
<dbReference type="EMBL" id="FQZX01000002">
    <property type="protein sequence ID" value="SHK14206.1"/>
    <property type="molecule type" value="Genomic_DNA"/>
</dbReference>
<dbReference type="Proteomes" id="UP000184314">
    <property type="component" value="Unassembled WGS sequence"/>
</dbReference>
<evidence type="ECO:0000313" key="2">
    <source>
        <dbReference type="EMBL" id="SHK14206.1"/>
    </source>
</evidence>
<accession>A0A1M6Q299</accession>
<reference evidence="3" key="1">
    <citation type="submission" date="2016-11" db="EMBL/GenBank/DDBJ databases">
        <authorList>
            <person name="Varghese N."/>
            <person name="Submissions S."/>
        </authorList>
    </citation>
    <scope>NUCLEOTIDE SEQUENCE [LARGE SCALE GENOMIC DNA]</scope>
    <source>
        <strain evidence="3">DSM 16478</strain>
    </source>
</reference>
<evidence type="ECO:0000256" key="1">
    <source>
        <dbReference type="SAM" id="Phobius"/>
    </source>
</evidence>
<protein>
    <submittedName>
        <fullName evidence="2">Uncharacterized protein</fullName>
    </submittedName>
</protein>
<keyword evidence="1" id="KW-1133">Transmembrane helix</keyword>
<organism evidence="2 3">
    <name type="scientific">Maribacter aquivivus</name>
    <dbReference type="NCBI Taxonomy" id="228958"/>
    <lineage>
        <taxon>Bacteria</taxon>
        <taxon>Pseudomonadati</taxon>
        <taxon>Bacteroidota</taxon>
        <taxon>Flavobacteriia</taxon>
        <taxon>Flavobacteriales</taxon>
        <taxon>Flavobacteriaceae</taxon>
        <taxon>Maribacter</taxon>
    </lineage>
</organism>
<dbReference type="STRING" id="228958.SAMN04488007_2149"/>
<name>A0A1M6Q299_9FLAO</name>
<dbReference type="AlphaFoldDB" id="A0A1M6Q299"/>
<keyword evidence="1" id="KW-0812">Transmembrane</keyword>
<keyword evidence="3" id="KW-1185">Reference proteome</keyword>